<evidence type="ECO:0000256" key="2">
    <source>
        <dbReference type="SAM" id="Phobius"/>
    </source>
</evidence>
<dbReference type="PANTHER" id="PTHR37415:SF1">
    <property type="entry name" value="CELL FUSION PROTEIN AFF-1"/>
    <property type="match status" value="1"/>
</dbReference>
<name>A0A0V1HYT5_9BILA</name>
<evidence type="ECO:0000313" key="4">
    <source>
        <dbReference type="Proteomes" id="UP000055024"/>
    </source>
</evidence>
<dbReference type="OrthoDB" id="5916841at2759"/>
<dbReference type="GO" id="GO:0000768">
    <property type="term" value="P:syncytium formation by plasma membrane fusion"/>
    <property type="evidence" value="ECO:0007669"/>
    <property type="project" value="TreeGrafter"/>
</dbReference>
<keyword evidence="4" id="KW-1185">Reference proteome</keyword>
<organism evidence="3 4">
    <name type="scientific">Trichinella zimbabwensis</name>
    <dbReference type="NCBI Taxonomy" id="268475"/>
    <lineage>
        <taxon>Eukaryota</taxon>
        <taxon>Metazoa</taxon>
        <taxon>Ecdysozoa</taxon>
        <taxon>Nematoda</taxon>
        <taxon>Enoplea</taxon>
        <taxon>Dorylaimia</taxon>
        <taxon>Trichinellida</taxon>
        <taxon>Trichinellidae</taxon>
        <taxon>Trichinella</taxon>
    </lineage>
</organism>
<dbReference type="InterPro" id="IPR029213">
    <property type="entry name" value="Fusogen_EFF/AFF"/>
</dbReference>
<dbReference type="AlphaFoldDB" id="A0A0V1HYT5"/>
<evidence type="ECO:0000256" key="1">
    <source>
        <dbReference type="SAM" id="MobiDB-lite"/>
    </source>
</evidence>
<dbReference type="Gene3D" id="2.60.40.3980">
    <property type="entry name" value="Cell-cell fusogen EFF/AFF, domain 3"/>
    <property type="match status" value="1"/>
</dbReference>
<evidence type="ECO:0000313" key="3">
    <source>
        <dbReference type="EMBL" id="KRZ15725.1"/>
    </source>
</evidence>
<keyword evidence="2" id="KW-1133">Transmembrane helix</keyword>
<accession>A0A0V1HYT5</accession>
<dbReference type="GO" id="GO:0044291">
    <property type="term" value="C:cell-cell contact zone"/>
    <property type="evidence" value="ECO:0007669"/>
    <property type="project" value="TreeGrafter"/>
</dbReference>
<comment type="caution">
    <text evidence="3">The sequence shown here is derived from an EMBL/GenBank/DDBJ whole genome shotgun (WGS) entry which is preliminary data.</text>
</comment>
<dbReference type="InterPro" id="IPR043076">
    <property type="entry name" value="Fusogen_EFF/AFF_dom3"/>
</dbReference>
<dbReference type="EMBL" id="JYDP01000016">
    <property type="protein sequence ID" value="KRZ15725.1"/>
    <property type="molecule type" value="Genomic_DNA"/>
</dbReference>
<keyword evidence="2" id="KW-0472">Membrane</keyword>
<dbReference type="Proteomes" id="UP000055024">
    <property type="component" value="Unassembled WGS sequence"/>
</dbReference>
<sequence>MIANDVVKALKIKMLLSMSRVYNMHGRPADSWKSRAQQFVPCTRISASVGQLLREHLDQGRLEFITSVELRLALGETACFRVHVRDDDQQTVVIDHNSTENSTKLAMSIVYAVEYLNLVHVHPIRQQYLFAVPTINSVCVCDCAGGEDHCRPGHQYNNCTADTLLCVTSYHAHQKPVGCPSGAEADLCCQISVKPYRNWIFRALYIGQPTTVAKFAYRRYSINNNNNDQTWTLETEQHLTVTLNEQSDFNIATDSLHFSLNGGLPHWQLKEGMYFHRHLQSPQQNANEKQRANDDDDDNNNNTLHVGVPLNEPDEWDPNKLGWLRLENGHWIAHHGHLQLPTLQHVRVDDCKRQIYTVDYNARHSGGVGQPNFGTSVQENEPWIRSVRSQLNSVEIEHRRSPTVDVQVQINGTWFVNVSVSHRDSVLSDFDASIVVDSTNNRYLNLTLHNAHGMFLGTVYTDESSQTAELAFSLRATERSDNSGTAHTVRLALPPVVNGTRRVCLEVNPETSVCRTANYVVQPTLKQPALAMASWAVKQGECENCNQITLQSIGKYLNPLQWFDGIGDVSEMIALAIDSLFSILVILVLLCLCRRFAWPILRLAIHPIGKSKSPGGI</sequence>
<protein>
    <submittedName>
        <fullName evidence="3">Uncharacterized protein</fullName>
    </submittedName>
</protein>
<feature type="region of interest" description="Disordered" evidence="1">
    <location>
        <begin position="280"/>
        <end position="313"/>
    </location>
</feature>
<reference evidence="3 4" key="1">
    <citation type="submission" date="2015-01" db="EMBL/GenBank/DDBJ databases">
        <title>Evolution of Trichinella species and genotypes.</title>
        <authorList>
            <person name="Korhonen P.K."/>
            <person name="Edoardo P."/>
            <person name="Giuseppe L.R."/>
            <person name="Gasser R.B."/>
        </authorList>
    </citation>
    <scope>NUCLEOTIDE SEQUENCE [LARGE SCALE GENOMIC DNA]</scope>
    <source>
        <strain evidence="3">ISS1029</strain>
    </source>
</reference>
<proteinExistence type="predicted"/>
<gene>
    <name evidence="3" type="ORF">T11_12972</name>
</gene>
<feature type="transmembrane region" description="Helical" evidence="2">
    <location>
        <begin position="572"/>
        <end position="593"/>
    </location>
</feature>
<dbReference type="PANTHER" id="PTHR37415">
    <property type="entry name" value="EFF-1A"/>
    <property type="match status" value="1"/>
</dbReference>
<keyword evidence="2" id="KW-0812">Transmembrane</keyword>
<dbReference type="Gene3D" id="2.60.98.60">
    <property type="entry name" value="Cell-cell fusogen EFF/AFF, domain 1"/>
    <property type="match status" value="2"/>
</dbReference>
<dbReference type="Pfam" id="PF14884">
    <property type="entry name" value="EFF-AFF"/>
    <property type="match status" value="1"/>
</dbReference>